<feature type="transmembrane region" description="Helical" evidence="2">
    <location>
        <begin position="16"/>
        <end position="36"/>
    </location>
</feature>
<dbReference type="EMBL" id="JAETXL010000004">
    <property type="protein sequence ID" value="MBL6277034.1"/>
    <property type="molecule type" value="Genomic_DNA"/>
</dbReference>
<keyword evidence="4" id="KW-1185">Reference proteome</keyword>
<keyword evidence="2" id="KW-0472">Membrane</keyword>
<protein>
    <recommendedName>
        <fullName evidence="5">MYXO-CTERM domain-containing protein</fullName>
    </recommendedName>
</protein>
<feature type="region of interest" description="Disordered" evidence="1">
    <location>
        <begin position="53"/>
        <end position="132"/>
    </location>
</feature>
<evidence type="ECO:0008006" key="5">
    <source>
        <dbReference type="Google" id="ProtNLM"/>
    </source>
</evidence>
<reference evidence="3 4" key="1">
    <citation type="submission" date="2021-01" db="EMBL/GenBank/DDBJ databases">
        <title>Genome sequencing of Micromonospora fiedleri MG-37.</title>
        <authorList>
            <person name="Moreland P.E.J."/>
            <person name="Stach J.E.M."/>
        </authorList>
    </citation>
    <scope>NUCLEOTIDE SEQUENCE [LARGE SCALE GENOMIC DNA]</scope>
    <source>
        <strain evidence="3 4">MG-37</strain>
    </source>
</reference>
<comment type="caution">
    <text evidence="3">The sequence shown here is derived from an EMBL/GenBank/DDBJ whole genome shotgun (WGS) entry which is preliminary data.</text>
</comment>
<evidence type="ECO:0000313" key="3">
    <source>
        <dbReference type="EMBL" id="MBL6277034.1"/>
    </source>
</evidence>
<evidence type="ECO:0000256" key="2">
    <source>
        <dbReference type="SAM" id="Phobius"/>
    </source>
</evidence>
<evidence type="ECO:0000313" key="4">
    <source>
        <dbReference type="Proteomes" id="UP000661193"/>
    </source>
</evidence>
<keyword evidence="2" id="KW-0812">Transmembrane</keyword>
<proteinExistence type="predicted"/>
<feature type="compositionally biased region" description="Basic and acidic residues" evidence="1">
    <location>
        <begin position="121"/>
        <end position="132"/>
    </location>
</feature>
<dbReference type="Proteomes" id="UP000661193">
    <property type="component" value="Unassembled WGS sequence"/>
</dbReference>
<keyword evidence="2" id="KW-1133">Transmembrane helix</keyword>
<accession>A0ABS1ULD3</accession>
<organism evidence="3 4">
    <name type="scientific">Micromonospora fiedleri</name>
    <dbReference type="NCBI Taxonomy" id="1157498"/>
    <lineage>
        <taxon>Bacteria</taxon>
        <taxon>Bacillati</taxon>
        <taxon>Actinomycetota</taxon>
        <taxon>Actinomycetes</taxon>
        <taxon>Micromonosporales</taxon>
        <taxon>Micromonosporaceae</taxon>
        <taxon>Micromonospora</taxon>
    </lineage>
</organism>
<feature type="transmembrane region" description="Helical" evidence="2">
    <location>
        <begin position="139"/>
        <end position="157"/>
    </location>
</feature>
<name>A0ABS1ULD3_9ACTN</name>
<sequence length="164" mass="17205">MAMVNLSARRPHRSRIAHAFGILALFGAAITLMVLVRDPALSSTRLAEPVPAPEITVVEATPPTRSGGSPPAWDEFDDDRTAPLTPDDWAALPDGSAALPDGSAAMPGDSESSAGSAHRAATSDRTGDRHSSDALSRSLFWSGMFGLAISLAGLGLVSTRRRMW</sequence>
<evidence type="ECO:0000256" key="1">
    <source>
        <dbReference type="SAM" id="MobiDB-lite"/>
    </source>
</evidence>
<gene>
    <name evidence="3" type="ORF">JMF97_12775</name>
</gene>